<feature type="compositionally biased region" description="Basic and acidic residues" evidence="1">
    <location>
        <begin position="312"/>
        <end position="325"/>
    </location>
</feature>
<feature type="region of interest" description="Disordered" evidence="1">
    <location>
        <begin position="208"/>
        <end position="240"/>
    </location>
</feature>
<feature type="region of interest" description="Disordered" evidence="1">
    <location>
        <begin position="407"/>
        <end position="497"/>
    </location>
</feature>
<feature type="compositionally biased region" description="Gly residues" evidence="1">
    <location>
        <begin position="135"/>
        <end position="146"/>
    </location>
</feature>
<feature type="compositionally biased region" description="Polar residues" evidence="1">
    <location>
        <begin position="116"/>
        <end position="130"/>
    </location>
</feature>
<feature type="region of interest" description="Disordered" evidence="1">
    <location>
        <begin position="115"/>
        <end position="148"/>
    </location>
</feature>
<feature type="compositionally biased region" description="Polar residues" evidence="1">
    <location>
        <begin position="1"/>
        <end position="22"/>
    </location>
</feature>
<sequence length="629" mass="68704">MSIPTSANANMDMNTDSNTSLSHRPVARGLPSTILDRLTVPNPVPDITSQRKGSLSTSPDWLAISEENIVTWADFTYENVLGCLGDLLENPFLLPRPNAGGASAADARRAGRLRSNAVSFSRTGEKSATNAPWGVGVGEDGDGNGNGHANDCIPGFEEMPKSQTIIHDEEDVDTLVDHWVRRLVREPLKACAPMVQSRVSGVVAAPHTVTDADEDEEEEGGKGQGKGKGKGRKTANVRGTSDITFKRKGLTLKTEKGGKLLKPDWHVFLHPYDNSGDTDASTAGANDDHARNDNNNNNNNNNNNDNNNTIGHGDETSSGKGEGKGKTVLVIGESKCSSKWHSGGFLGEDKSKEGGKGRTRMRMKMKTETWLWPWRQLLTYCVAARTRYGFLISPEEVVVVRVSTVAPDDDSQNSDTMMAPCEEGRREDEGGWENATQDDGMAQKVDSDFTPSSPSSSSSFSSPPEAMSRTPQEEEEEEEEDIGTAETARPKPGQQPTYQIERLSIPWSNHGKGSLTVSLAIVALGLLAINDEHREIRHVEDVRGLNVWWEEYGKPGWKHHATMMPAYRRDDLPAGATVMTRRPGLDRADRPSPSPSPSTSIDTQVTRENAIQHAQVRRSPRRGRRATLI</sequence>
<feature type="compositionally biased region" description="Low complexity" evidence="1">
    <location>
        <begin position="451"/>
        <end position="464"/>
    </location>
</feature>
<dbReference type="EMBL" id="JAKWBI020000200">
    <property type="protein sequence ID" value="KAJ2899352.1"/>
    <property type="molecule type" value="Genomic_DNA"/>
</dbReference>
<evidence type="ECO:0000313" key="2">
    <source>
        <dbReference type="EMBL" id="KAJ2899352.1"/>
    </source>
</evidence>
<dbReference type="Proteomes" id="UP001201980">
    <property type="component" value="Unassembled WGS sequence"/>
</dbReference>
<feature type="compositionally biased region" description="Basic and acidic residues" evidence="1">
    <location>
        <begin position="347"/>
        <end position="356"/>
    </location>
</feature>
<name>A0AAD5RN13_9PEZI</name>
<reference evidence="2" key="1">
    <citation type="submission" date="2022-07" db="EMBL/GenBank/DDBJ databases">
        <title>Draft genome sequence of Zalerion maritima ATCC 34329, a (micro)plastics degrading marine fungus.</title>
        <authorList>
            <person name="Paco A."/>
            <person name="Goncalves M.F.M."/>
            <person name="Rocha-Santos T.A.P."/>
            <person name="Alves A."/>
        </authorList>
    </citation>
    <scope>NUCLEOTIDE SEQUENCE</scope>
    <source>
        <strain evidence="2">ATCC 34329</strain>
    </source>
</reference>
<keyword evidence="3" id="KW-1185">Reference proteome</keyword>
<feature type="compositionally biased region" description="Low complexity" evidence="1">
    <location>
        <begin position="293"/>
        <end position="308"/>
    </location>
</feature>
<feature type="region of interest" description="Disordered" evidence="1">
    <location>
        <begin position="581"/>
        <end position="629"/>
    </location>
</feature>
<protein>
    <submittedName>
        <fullName evidence="2">Uncharacterized protein</fullName>
    </submittedName>
</protein>
<accession>A0AAD5RN13</accession>
<feature type="compositionally biased region" description="Basic residues" evidence="1">
    <location>
        <begin position="615"/>
        <end position="629"/>
    </location>
</feature>
<dbReference type="AlphaFoldDB" id="A0AAD5RN13"/>
<proteinExistence type="predicted"/>
<evidence type="ECO:0000313" key="3">
    <source>
        <dbReference type="Proteomes" id="UP001201980"/>
    </source>
</evidence>
<feature type="region of interest" description="Disordered" evidence="1">
    <location>
        <begin position="278"/>
        <end position="325"/>
    </location>
</feature>
<feature type="region of interest" description="Disordered" evidence="1">
    <location>
        <begin position="342"/>
        <end position="361"/>
    </location>
</feature>
<feature type="compositionally biased region" description="Acidic residues" evidence="1">
    <location>
        <begin position="473"/>
        <end position="483"/>
    </location>
</feature>
<feature type="compositionally biased region" description="Polar residues" evidence="1">
    <location>
        <begin position="599"/>
        <end position="609"/>
    </location>
</feature>
<feature type="region of interest" description="Disordered" evidence="1">
    <location>
        <begin position="1"/>
        <end position="25"/>
    </location>
</feature>
<gene>
    <name evidence="2" type="ORF">MKZ38_003281</name>
</gene>
<organism evidence="2 3">
    <name type="scientific">Zalerion maritima</name>
    <dbReference type="NCBI Taxonomy" id="339359"/>
    <lineage>
        <taxon>Eukaryota</taxon>
        <taxon>Fungi</taxon>
        <taxon>Dikarya</taxon>
        <taxon>Ascomycota</taxon>
        <taxon>Pezizomycotina</taxon>
        <taxon>Sordariomycetes</taxon>
        <taxon>Lulworthiomycetidae</taxon>
        <taxon>Lulworthiales</taxon>
        <taxon>Lulworthiaceae</taxon>
        <taxon>Zalerion</taxon>
    </lineage>
</organism>
<feature type="compositionally biased region" description="Basic residues" evidence="1">
    <location>
        <begin position="225"/>
        <end position="235"/>
    </location>
</feature>
<evidence type="ECO:0000256" key="1">
    <source>
        <dbReference type="SAM" id="MobiDB-lite"/>
    </source>
</evidence>
<comment type="caution">
    <text evidence="2">The sequence shown here is derived from an EMBL/GenBank/DDBJ whole genome shotgun (WGS) entry which is preliminary data.</text>
</comment>